<comment type="caution">
    <text evidence="1">The sequence shown here is derived from an EMBL/GenBank/DDBJ whole genome shotgun (WGS) entry which is preliminary data.</text>
</comment>
<dbReference type="SUPFAM" id="SSF55166">
    <property type="entry name" value="Hedgehog/DD-peptidase"/>
    <property type="match status" value="1"/>
</dbReference>
<keyword evidence="2" id="KW-1185">Reference proteome</keyword>
<dbReference type="AlphaFoldDB" id="A0A370DGK8"/>
<protein>
    <recommendedName>
        <fullName evidence="3">Peptidase M15A C-terminal domain-containing protein</fullName>
    </recommendedName>
</protein>
<accession>A0A370DGK8</accession>
<name>A0A370DGK8_9GAMM</name>
<proteinExistence type="predicted"/>
<gene>
    <name evidence="1" type="ORF">DIZ78_14365</name>
</gene>
<organism evidence="1 2">
    <name type="scientific">endosymbiont of Escarpia spicata</name>
    <dbReference type="NCBI Taxonomy" id="2200908"/>
    <lineage>
        <taxon>Bacteria</taxon>
        <taxon>Pseudomonadati</taxon>
        <taxon>Pseudomonadota</taxon>
        <taxon>Gammaproteobacteria</taxon>
        <taxon>sulfur-oxidizing symbionts</taxon>
    </lineage>
</organism>
<sequence>MPSYFHIAELVPPSIYERFGDQRSWNFVNRRAYKNLVKIRQYVGKPFIINNYRDGGQREWSGFRTPESPYFSPTSQHSIANAYDIICSGLTPHELQEVVQTHYAKFNIGGVELAPTWTHIDWRFNPNGELTVFHLT</sequence>
<reference evidence="1 2" key="1">
    <citation type="journal article" date="2018" name="ISME J.">
        <title>Endosymbiont genomes yield clues of tubeworm success.</title>
        <authorList>
            <person name="Li Y."/>
            <person name="Liles M.R."/>
            <person name="Halanych K.M."/>
        </authorList>
    </citation>
    <scope>NUCLEOTIDE SEQUENCE [LARGE SCALE GENOMIC DNA]</scope>
    <source>
        <strain evidence="1">A1462</strain>
    </source>
</reference>
<evidence type="ECO:0008006" key="3">
    <source>
        <dbReference type="Google" id="ProtNLM"/>
    </source>
</evidence>
<evidence type="ECO:0000313" key="2">
    <source>
        <dbReference type="Proteomes" id="UP000254771"/>
    </source>
</evidence>
<dbReference type="InterPro" id="IPR009045">
    <property type="entry name" value="Zn_M74/Hedgehog-like"/>
</dbReference>
<dbReference type="Gene3D" id="3.30.1380.10">
    <property type="match status" value="1"/>
</dbReference>
<dbReference type="EMBL" id="QFXE01000019">
    <property type="protein sequence ID" value="RDH83457.1"/>
    <property type="molecule type" value="Genomic_DNA"/>
</dbReference>
<dbReference type="Proteomes" id="UP000254771">
    <property type="component" value="Unassembled WGS sequence"/>
</dbReference>
<evidence type="ECO:0000313" key="1">
    <source>
        <dbReference type="EMBL" id="RDH83457.1"/>
    </source>
</evidence>